<keyword evidence="1" id="KW-0694">RNA-binding</keyword>
<evidence type="ECO:0000313" key="4">
    <source>
        <dbReference type="EMBL" id="PQJ30349.1"/>
    </source>
</evidence>
<dbReference type="SUPFAM" id="SSF55174">
    <property type="entry name" value="Alpha-L RNA-binding motif"/>
    <property type="match status" value="1"/>
</dbReference>
<protein>
    <recommendedName>
        <fullName evidence="3">RNA-binding S4 domain-containing protein</fullName>
    </recommendedName>
</protein>
<evidence type="ECO:0000256" key="1">
    <source>
        <dbReference type="PROSITE-ProRule" id="PRU00182"/>
    </source>
</evidence>
<dbReference type="AlphaFoldDB" id="A0A2S7U5R3"/>
<organism evidence="4 5">
    <name type="scientific">Rubritalea profundi</name>
    <dbReference type="NCBI Taxonomy" id="1658618"/>
    <lineage>
        <taxon>Bacteria</taxon>
        <taxon>Pseudomonadati</taxon>
        <taxon>Verrucomicrobiota</taxon>
        <taxon>Verrucomicrobiia</taxon>
        <taxon>Verrucomicrobiales</taxon>
        <taxon>Rubritaleaceae</taxon>
        <taxon>Rubritalea</taxon>
    </lineage>
</organism>
<feature type="domain" description="RNA-binding S4" evidence="3">
    <location>
        <begin position="4"/>
        <end position="49"/>
    </location>
</feature>
<evidence type="ECO:0000259" key="3">
    <source>
        <dbReference type="Pfam" id="PF01479"/>
    </source>
</evidence>
<dbReference type="PROSITE" id="PS50889">
    <property type="entry name" value="S4"/>
    <property type="match status" value="1"/>
</dbReference>
<feature type="region of interest" description="Disordered" evidence="2">
    <location>
        <begin position="97"/>
        <end position="138"/>
    </location>
</feature>
<dbReference type="Proteomes" id="UP000239907">
    <property type="component" value="Unassembled WGS sequence"/>
</dbReference>
<dbReference type="GO" id="GO:0003723">
    <property type="term" value="F:RNA binding"/>
    <property type="evidence" value="ECO:0007669"/>
    <property type="project" value="UniProtKB-KW"/>
</dbReference>
<name>A0A2S7U5R3_9BACT</name>
<sequence>MTSVRIDKWLWAVRLFKTRTQAATACNNGKVKRANASVKASAIVRIGDHLDVPTHDGLYKRHIEVVGLCDKRVSAPLAQAAYSDHTSEDTLKEAALRRSENRENRLLRKDGDQGRMTKKQMRDWKKGLQSYKRERGEL</sequence>
<reference evidence="4 5" key="1">
    <citation type="submission" date="2016-12" db="EMBL/GenBank/DDBJ databases">
        <title>Study of bacterial adaptation to deep sea.</title>
        <authorList>
            <person name="Song J."/>
            <person name="Yoshizawa S."/>
            <person name="Kogure K."/>
        </authorList>
    </citation>
    <scope>NUCLEOTIDE SEQUENCE [LARGE SCALE GENOMIC DNA]</scope>
    <source>
        <strain evidence="4 5">SAORIC-165</strain>
    </source>
</reference>
<dbReference type="Pfam" id="PF01479">
    <property type="entry name" value="S4"/>
    <property type="match status" value="1"/>
</dbReference>
<proteinExistence type="predicted"/>
<dbReference type="CDD" id="cd00165">
    <property type="entry name" value="S4"/>
    <property type="match status" value="1"/>
</dbReference>
<accession>A0A2S7U5R3</accession>
<keyword evidence="5" id="KW-1185">Reference proteome</keyword>
<dbReference type="EMBL" id="MQWA01000001">
    <property type="protein sequence ID" value="PQJ30349.1"/>
    <property type="molecule type" value="Genomic_DNA"/>
</dbReference>
<gene>
    <name evidence="4" type="ORF">BSZ32_12030</name>
</gene>
<dbReference type="Gene3D" id="3.10.290.10">
    <property type="entry name" value="RNA-binding S4 domain"/>
    <property type="match status" value="1"/>
</dbReference>
<evidence type="ECO:0000256" key="2">
    <source>
        <dbReference type="SAM" id="MobiDB-lite"/>
    </source>
</evidence>
<evidence type="ECO:0000313" key="5">
    <source>
        <dbReference type="Proteomes" id="UP000239907"/>
    </source>
</evidence>
<dbReference type="InterPro" id="IPR002942">
    <property type="entry name" value="S4_RNA-bd"/>
</dbReference>
<comment type="caution">
    <text evidence="4">The sequence shown here is derived from an EMBL/GenBank/DDBJ whole genome shotgun (WGS) entry which is preliminary data.</text>
</comment>
<dbReference type="InterPro" id="IPR036986">
    <property type="entry name" value="S4_RNA-bd_sf"/>
</dbReference>